<organism evidence="8 9">
    <name type="scientific">Persicobacter diffluens</name>
    <dbReference type="NCBI Taxonomy" id="981"/>
    <lineage>
        <taxon>Bacteria</taxon>
        <taxon>Pseudomonadati</taxon>
        <taxon>Bacteroidota</taxon>
        <taxon>Cytophagia</taxon>
        <taxon>Cytophagales</taxon>
        <taxon>Persicobacteraceae</taxon>
        <taxon>Persicobacter</taxon>
    </lineage>
</organism>
<evidence type="ECO:0000256" key="6">
    <source>
        <dbReference type="SAM" id="Phobius"/>
    </source>
</evidence>
<evidence type="ECO:0000256" key="2">
    <source>
        <dbReference type="ARBA" id="ARBA00022692"/>
    </source>
</evidence>
<comment type="caution">
    <text evidence="8">The sequence shown here is derived from an EMBL/GenBank/DDBJ whole genome shotgun (WGS) entry which is preliminary data.</text>
</comment>
<evidence type="ECO:0000313" key="8">
    <source>
        <dbReference type="EMBL" id="GJM61543.1"/>
    </source>
</evidence>
<dbReference type="InterPro" id="IPR007452">
    <property type="entry name" value="TamB_C"/>
</dbReference>
<evidence type="ECO:0000313" key="9">
    <source>
        <dbReference type="Proteomes" id="UP001310022"/>
    </source>
</evidence>
<keyword evidence="3 6" id="KW-1133">Transmembrane helix</keyword>
<gene>
    <name evidence="8" type="ORF">PEDI_20950</name>
</gene>
<dbReference type="GO" id="GO:0009306">
    <property type="term" value="P:protein secretion"/>
    <property type="evidence" value="ECO:0007669"/>
    <property type="project" value="InterPro"/>
</dbReference>
<feature type="transmembrane region" description="Helical" evidence="6">
    <location>
        <begin position="21"/>
        <end position="43"/>
    </location>
</feature>
<dbReference type="PANTHER" id="PTHR36985">
    <property type="entry name" value="TRANSLOCATION AND ASSEMBLY MODULE SUBUNIT TAMB"/>
    <property type="match status" value="1"/>
</dbReference>
<reference evidence="8 9" key="1">
    <citation type="submission" date="2021-12" db="EMBL/GenBank/DDBJ databases">
        <title>Genome sequencing of bacteria with rrn-lacking chromosome and rrn-plasmid.</title>
        <authorList>
            <person name="Anda M."/>
            <person name="Iwasaki W."/>
        </authorList>
    </citation>
    <scope>NUCLEOTIDE SEQUENCE [LARGE SCALE GENOMIC DNA]</scope>
    <source>
        <strain evidence="8 9">NBRC 15940</strain>
    </source>
</reference>
<evidence type="ECO:0000256" key="4">
    <source>
        <dbReference type="ARBA" id="ARBA00023136"/>
    </source>
</evidence>
<evidence type="ECO:0000256" key="5">
    <source>
        <dbReference type="SAM" id="MobiDB-lite"/>
    </source>
</evidence>
<keyword evidence="2 6" id="KW-0812">Transmembrane</keyword>
<protein>
    <recommendedName>
        <fullName evidence="7">Translocation and assembly module TamB C-terminal domain-containing protein</fullName>
    </recommendedName>
</protein>
<keyword evidence="9" id="KW-1185">Reference proteome</keyword>
<evidence type="ECO:0000259" key="7">
    <source>
        <dbReference type="Pfam" id="PF04357"/>
    </source>
</evidence>
<dbReference type="Proteomes" id="UP001310022">
    <property type="component" value="Unassembled WGS sequence"/>
</dbReference>
<comment type="subcellular location">
    <subcellularLocation>
        <location evidence="1">Membrane</location>
        <topology evidence="1">Single-pass membrane protein</topology>
    </subcellularLocation>
</comment>
<accession>A0AAN5AM56</accession>
<evidence type="ECO:0000256" key="1">
    <source>
        <dbReference type="ARBA" id="ARBA00004167"/>
    </source>
</evidence>
<dbReference type="RefSeq" id="WP_338237074.1">
    <property type="nucleotide sequence ID" value="NZ_BQKE01000001.1"/>
</dbReference>
<feature type="compositionally biased region" description="Basic and acidic residues" evidence="5">
    <location>
        <begin position="1544"/>
        <end position="1558"/>
    </location>
</feature>
<feature type="region of interest" description="Disordered" evidence="5">
    <location>
        <begin position="1509"/>
        <end position="1558"/>
    </location>
</feature>
<feature type="domain" description="Translocation and assembly module TamB C-terminal" evidence="7">
    <location>
        <begin position="1042"/>
        <end position="1469"/>
    </location>
</feature>
<dbReference type="GO" id="GO:0005886">
    <property type="term" value="C:plasma membrane"/>
    <property type="evidence" value="ECO:0007669"/>
    <property type="project" value="InterPro"/>
</dbReference>
<name>A0AAN5AM56_9BACT</name>
<sequence>MEEPTQEINKTEATPKRNRRFLRISLWIAAVMLFSWILIGSLLRLPFFQTLLADYFLEKVGEKIHADMEIGRIEFSWVDEAILHNVSVKDSLGLPVINVNRLDAHFAFWNLLLKGDLQFEHAHLKEADVQLIAHGEKGYGINQWVDGIKAITKKKDPNDSSHVHFKVGSITVENSTFRMQNAHIDSVDFGFDNHNFTVKEIFGEVENFRIDSDTISMKVLTMQAHEQTSDLPVLDFHSDFMICRHALLMDKTNLYLGESRLQGDLHFFYNGWEDYSDFMEKVRIDAKVSQSYLTSRDLAAILPFLRGYLDTYRFKGHWRGPISNFDIRNMDLSFGENSVLRGRISFSGLPEFYESFIDADFKNSRINVKDLYPYIGNSPQRELKELDNLEFKGRFTGFPLDFVANGKFEAPVGTIISDINFKILEGGLPYYKGHLITENFHLGKVMDAPEYIQTLSMEGDIEGQGLTVTTADFNLNAEASKLGVNGYDYHNIETKGRFSKEIFIGQLNVNDSSLQMKGNAAVNLGHRNPYVKVTADVPFADLNSMKVTDKVSSLSGSLNIDFKGLHPDELEGTAQAKNLVLNYGEDTVAFQHMRFTSTIEKRHRVLDLYSDFGQFRVIGEFSPLKLVEEVPMMLSEYLLALKNDPEEIKTYYQQKAPVDFQNPSYAQFDIRFFDFNPIMNMFSPDFYMTTGSNISGKLLMGYSYNLVLDTYMDSLHWNGNSLSGAALSLKTSKFANDPDPQAIVTLTADRQRFFNLMNTNNLVTEINWFEKHMEYLFQVKQDPKQNHADLTGTIDFSTKYTKVNIQAPSLFMLGDYWKLNPQNKITLKDGRLHFEKVTLSSSRQRIALTGAISHNPKEEFRLMVEDFELNHLENFIDTEVNGILNGYLSMRNYYNTPLIQNRIFVDNFSFNHLPLGQMKGNATWDAPNSKLDIFFEGDRAKENILALNGAYYPYREQDNLDLKLDIKQVPLAVAEPFLKSYASELKGNLSGDISIKGKLSHPEMTGFMAIDTASVKIDYLQTTYQTNGIVEIEPERFVLKSLTVTDGEGNYGNVNGAIEHEGLQDFNFDIRAAFNNMMVLNTTSKDNDLYYGKAYASGNMRFFGPLSKFNIQAEMETRKNTRFNIPLASTSDEIGSQDYIEFIQKKNEFEFLKDIFEKEVKKVKVEGVNYDFKFKVTPDAFAQLIFDLQAGDIIQGRGNGDLELLINPQGDMSVFGDVVFTEGSYNFTLSNIINKEFIIEPNSKITWNGDPYSAELNIDAVYDQLTNLTAIVDTAYADSPEIRRRYPAKVMLNLKGPMMSPELNFDIDIDKYPSTFSYEGNALSLDTYVTGFKNQIHVNEQEMKRQVFSLIVLGSLAPANSFNTSNTVGSSLSEFVSNQLSYWINQVDDKLSIAVDLGQMDADAVNTFQLRLGYTFLDGRLRVSRDGGFTNEQSKVDFASIAGDWSVEYLLTESGKYRVKMYSRNNFSSLDAGLNQANSTTTGVSLLHTASFNSFKEMIGAFNPFRSKKEDAHKDKRIRHPQIDPLKPKELSPEDDDIPTSTIRQKEADDSKQKQELK</sequence>
<keyword evidence="4 6" id="KW-0472">Membrane</keyword>
<dbReference type="EMBL" id="BQKE01000001">
    <property type="protein sequence ID" value="GJM61543.1"/>
    <property type="molecule type" value="Genomic_DNA"/>
</dbReference>
<dbReference type="Pfam" id="PF04357">
    <property type="entry name" value="TamB"/>
    <property type="match status" value="1"/>
</dbReference>
<proteinExistence type="predicted"/>
<dbReference type="PANTHER" id="PTHR36985:SF1">
    <property type="entry name" value="TRANSLOCATION AND ASSEMBLY MODULE SUBUNIT TAMB"/>
    <property type="match status" value="1"/>
</dbReference>
<evidence type="ECO:0000256" key="3">
    <source>
        <dbReference type="ARBA" id="ARBA00022989"/>
    </source>
</evidence>